<dbReference type="PANTHER" id="PTHR30537">
    <property type="entry name" value="HTH-TYPE TRANSCRIPTIONAL REGULATOR"/>
    <property type="match status" value="1"/>
</dbReference>
<dbReference type="InterPro" id="IPR000847">
    <property type="entry name" value="LysR_HTH_N"/>
</dbReference>
<reference evidence="5 6" key="1">
    <citation type="submission" date="2016-04" db="EMBL/GenBank/DDBJ databases">
        <title>Complete genome sequence of natural rubber-degrading, novel Gram-negative bacterium, Rhizobacter gummiphilus strain NS21.</title>
        <authorList>
            <person name="Tabata M."/>
            <person name="Kasai D."/>
            <person name="Fukuda M."/>
        </authorList>
    </citation>
    <scope>NUCLEOTIDE SEQUENCE [LARGE SCALE GENOMIC DNA]</scope>
    <source>
        <strain evidence="5 6">NS21</strain>
    </source>
</reference>
<dbReference type="Pfam" id="PF00126">
    <property type="entry name" value="HTH_1"/>
    <property type="match status" value="1"/>
</dbReference>
<dbReference type="EMBL" id="CP015118">
    <property type="protein sequence ID" value="ARN22873.1"/>
    <property type="molecule type" value="Genomic_DNA"/>
</dbReference>
<dbReference type="Pfam" id="PF03466">
    <property type="entry name" value="LysR_substrate"/>
    <property type="match status" value="1"/>
</dbReference>
<comment type="similarity">
    <text evidence="1">Belongs to the LysR transcriptional regulatory family.</text>
</comment>
<protein>
    <submittedName>
        <fullName evidence="5">LysR family transcriptional regulator</fullName>
    </submittedName>
</protein>
<dbReference type="STRING" id="946333.A4W93_24825"/>
<proteinExistence type="inferred from homology"/>
<dbReference type="GO" id="GO:0003700">
    <property type="term" value="F:DNA-binding transcription factor activity"/>
    <property type="evidence" value="ECO:0007669"/>
    <property type="project" value="InterPro"/>
</dbReference>
<keyword evidence="2" id="KW-0805">Transcription regulation</keyword>
<keyword evidence="4" id="KW-0804">Transcription</keyword>
<dbReference type="GO" id="GO:0043565">
    <property type="term" value="F:sequence-specific DNA binding"/>
    <property type="evidence" value="ECO:0007669"/>
    <property type="project" value="TreeGrafter"/>
</dbReference>
<dbReference type="RefSeq" id="WP_085753181.1">
    <property type="nucleotide sequence ID" value="NZ_BSPR01000015.1"/>
</dbReference>
<dbReference type="Proteomes" id="UP000193427">
    <property type="component" value="Chromosome"/>
</dbReference>
<dbReference type="InterPro" id="IPR005119">
    <property type="entry name" value="LysR_subst-bd"/>
</dbReference>
<dbReference type="SUPFAM" id="SSF53850">
    <property type="entry name" value="Periplasmic binding protein-like II"/>
    <property type="match status" value="1"/>
</dbReference>
<evidence type="ECO:0000256" key="3">
    <source>
        <dbReference type="ARBA" id="ARBA00023125"/>
    </source>
</evidence>
<evidence type="ECO:0000256" key="1">
    <source>
        <dbReference type="ARBA" id="ARBA00009437"/>
    </source>
</evidence>
<dbReference type="PANTHER" id="PTHR30537:SF26">
    <property type="entry name" value="GLYCINE CLEAVAGE SYSTEM TRANSCRIPTIONAL ACTIVATOR"/>
    <property type="match status" value="1"/>
</dbReference>
<dbReference type="Gene3D" id="3.40.190.10">
    <property type="entry name" value="Periplasmic binding protein-like II"/>
    <property type="match status" value="2"/>
</dbReference>
<dbReference type="KEGG" id="rgu:A4W93_24825"/>
<evidence type="ECO:0000256" key="2">
    <source>
        <dbReference type="ARBA" id="ARBA00023015"/>
    </source>
</evidence>
<dbReference type="InterPro" id="IPR058163">
    <property type="entry name" value="LysR-type_TF_proteobact-type"/>
</dbReference>
<dbReference type="FunFam" id="1.10.10.10:FF:000038">
    <property type="entry name" value="Glycine cleavage system transcriptional activator"/>
    <property type="match status" value="1"/>
</dbReference>
<dbReference type="PRINTS" id="PR00039">
    <property type="entry name" value="HTHLYSR"/>
</dbReference>
<dbReference type="FunFam" id="3.40.190.10:FF:000017">
    <property type="entry name" value="Glycine cleavage system transcriptional activator"/>
    <property type="match status" value="1"/>
</dbReference>
<sequence length="303" mass="33996">MRRRIPSTTALAVFESAARHRSFTLAATEQAMTQSAVSRQIAALETFLGVKLFRRSKRGVVLTEAGRHYSEQVGARLEAIERDTLELMARRGQGGTLELGVVPTFATKWLLPRLGAFQQAHEGTLVNLTPRTRPFLFDGTPFDAAIYAGEASWPGTEGHFLMRENLITVASPELIAPREQLKPDELGRLPLLQQSTRPHAWRHWFESAGVRSANDMAGPRYELFSMLTEAAIHGLGVALVPRFMVEDELERGRLVQVVRHDYLSDRSYYLIHPQQRSERPLLAAFRGWLIAEATAYREAHGLG</sequence>
<dbReference type="PROSITE" id="PS50931">
    <property type="entry name" value="HTH_LYSR"/>
    <property type="match status" value="1"/>
</dbReference>
<organism evidence="5 6">
    <name type="scientific">Piscinibacter gummiphilus</name>
    <dbReference type="NCBI Taxonomy" id="946333"/>
    <lineage>
        <taxon>Bacteria</taxon>
        <taxon>Pseudomonadati</taxon>
        <taxon>Pseudomonadota</taxon>
        <taxon>Betaproteobacteria</taxon>
        <taxon>Burkholderiales</taxon>
        <taxon>Sphaerotilaceae</taxon>
        <taxon>Piscinibacter</taxon>
    </lineage>
</organism>
<dbReference type="GO" id="GO:0006351">
    <property type="term" value="P:DNA-templated transcription"/>
    <property type="evidence" value="ECO:0007669"/>
    <property type="project" value="TreeGrafter"/>
</dbReference>
<dbReference type="InterPro" id="IPR036388">
    <property type="entry name" value="WH-like_DNA-bd_sf"/>
</dbReference>
<evidence type="ECO:0000313" key="6">
    <source>
        <dbReference type="Proteomes" id="UP000193427"/>
    </source>
</evidence>
<dbReference type="OrthoDB" id="9178397at2"/>
<dbReference type="AlphaFoldDB" id="A0A1W6LF71"/>
<dbReference type="Gene3D" id="1.10.10.10">
    <property type="entry name" value="Winged helix-like DNA-binding domain superfamily/Winged helix DNA-binding domain"/>
    <property type="match status" value="1"/>
</dbReference>
<keyword evidence="3" id="KW-0238">DNA-binding</keyword>
<dbReference type="CDD" id="cd08481">
    <property type="entry name" value="PBP2_GcdR_like"/>
    <property type="match status" value="1"/>
</dbReference>
<dbReference type="InterPro" id="IPR036390">
    <property type="entry name" value="WH_DNA-bd_sf"/>
</dbReference>
<keyword evidence="6" id="KW-1185">Reference proteome</keyword>
<dbReference type="SUPFAM" id="SSF46785">
    <property type="entry name" value="Winged helix' DNA-binding domain"/>
    <property type="match status" value="1"/>
</dbReference>
<evidence type="ECO:0000256" key="4">
    <source>
        <dbReference type="ARBA" id="ARBA00023163"/>
    </source>
</evidence>
<gene>
    <name evidence="5" type="ORF">A4W93_24825</name>
</gene>
<name>A0A1W6LF71_9BURK</name>
<accession>A0A1W6LF71</accession>
<evidence type="ECO:0000313" key="5">
    <source>
        <dbReference type="EMBL" id="ARN22873.1"/>
    </source>
</evidence>